<keyword evidence="3" id="KW-1185">Reference proteome</keyword>
<reference evidence="2" key="2">
    <citation type="submission" date="2020-11" db="EMBL/GenBank/DDBJ databases">
        <authorList>
            <person name="McCartney M.A."/>
            <person name="Auch B."/>
            <person name="Kono T."/>
            <person name="Mallez S."/>
            <person name="Becker A."/>
            <person name="Gohl D.M."/>
            <person name="Silverstein K.A.T."/>
            <person name="Koren S."/>
            <person name="Bechman K.B."/>
            <person name="Herman A."/>
            <person name="Abrahante J.E."/>
            <person name="Garbe J."/>
        </authorList>
    </citation>
    <scope>NUCLEOTIDE SEQUENCE</scope>
    <source>
        <strain evidence="2">Duluth1</strain>
        <tissue evidence="2">Whole animal</tissue>
    </source>
</reference>
<proteinExistence type="predicted"/>
<dbReference type="Proteomes" id="UP000828390">
    <property type="component" value="Unassembled WGS sequence"/>
</dbReference>
<evidence type="ECO:0000256" key="1">
    <source>
        <dbReference type="SAM" id="MobiDB-lite"/>
    </source>
</evidence>
<sequence>TNLYSHRMFRRMTEKHLYNALMGPSFKSTELCHVIGRIAESNVPVEIQFDMSERQENIYDEPENDDPGDTNYADVEMSQG</sequence>
<feature type="non-terminal residue" evidence="2">
    <location>
        <position position="80"/>
    </location>
</feature>
<reference evidence="2" key="1">
    <citation type="journal article" date="2019" name="bioRxiv">
        <title>The Genome of the Zebra Mussel, Dreissena polymorpha: A Resource for Invasive Species Research.</title>
        <authorList>
            <person name="McCartney M.A."/>
            <person name="Auch B."/>
            <person name="Kono T."/>
            <person name="Mallez S."/>
            <person name="Zhang Y."/>
            <person name="Obille A."/>
            <person name="Becker A."/>
            <person name="Abrahante J.E."/>
            <person name="Garbe J."/>
            <person name="Badalamenti J.P."/>
            <person name="Herman A."/>
            <person name="Mangelson H."/>
            <person name="Liachko I."/>
            <person name="Sullivan S."/>
            <person name="Sone E.D."/>
            <person name="Koren S."/>
            <person name="Silverstein K.A.T."/>
            <person name="Beckman K.B."/>
            <person name="Gohl D.M."/>
        </authorList>
    </citation>
    <scope>NUCLEOTIDE SEQUENCE</scope>
    <source>
        <strain evidence="2">Duluth1</strain>
        <tissue evidence="2">Whole animal</tissue>
    </source>
</reference>
<evidence type="ECO:0000313" key="2">
    <source>
        <dbReference type="EMBL" id="KAH3793074.1"/>
    </source>
</evidence>
<protein>
    <submittedName>
        <fullName evidence="2">Uncharacterized protein</fullName>
    </submittedName>
</protein>
<name>A0A9D4F631_DREPO</name>
<accession>A0A9D4F631</accession>
<feature type="compositionally biased region" description="Acidic residues" evidence="1">
    <location>
        <begin position="58"/>
        <end position="68"/>
    </location>
</feature>
<dbReference type="AlphaFoldDB" id="A0A9D4F631"/>
<dbReference type="EMBL" id="JAIWYP010000007">
    <property type="protein sequence ID" value="KAH3793074.1"/>
    <property type="molecule type" value="Genomic_DNA"/>
</dbReference>
<gene>
    <name evidence="2" type="ORF">DPMN_146578</name>
</gene>
<evidence type="ECO:0000313" key="3">
    <source>
        <dbReference type="Proteomes" id="UP000828390"/>
    </source>
</evidence>
<organism evidence="2 3">
    <name type="scientific">Dreissena polymorpha</name>
    <name type="common">Zebra mussel</name>
    <name type="synonym">Mytilus polymorpha</name>
    <dbReference type="NCBI Taxonomy" id="45954"/>
    <lineage>
        <taxon>Eukaryota</taxon>
        <taxon>Metazoa</taxon>
        <taxon>Spiralia</taxon>
        <taxon>Lophotrochozoa</taxon>
        <taxon>Mollusca</taxon>
        <taxon>Bivalvia</taxon>
        <taxon>Autobranchia</taxon>
        <taxon>Heteroconchia</taxon>
        <taxon>Euheterodonta</taxon>
        <taxon>Imparidentia</taxon>
        <taxon>Neoheterodontei</taxon>
        <taxon>Myida</taxon>
        <taxon>Dreissenoidea</taxon>
        <taxon>Dreissenidae</taxon>
        <taxon>Dreissena</taxon>
    </lineage>
</organism>
<comment type="caution">
    <text evidence="2">The sequence shown here is derived from an EMBL/GenBank/DDBJ whole genome shotgun (WGS) entry which is preliminary data.</text>
</comment>
<feature type="region of interest" description="Disordered" evidence="1">
    <location>
        <begin position="54"/>
        <end position="80"/>
    </location>
</feature>